<comment type="caution">
    <text evidence="3">The sequence shown here is derived from an EMBL/GenBank/DDBJ whole genome shotgun (WGS) entry which is preliminary data.</text>
</comment>
<accession>A0AAV5AMG8</accession>
<organism evidence="3 4">
    <name type="scientific">Clathrus columnatus</name>
    <dbReference type="NCBI Taxonomy" id="1419009"/>
    <lineage>
        <taxon>Eukaryota</taxon>
        <taxon>Fungi</taxon>
        <taxon>Dikarya</taxon>
        <taxon>Basidiomycota</taxon>
        <taxon>Agaricomycotina</taxon>
        <taxon>Agaricomycetes</taxon>
        <taxon>Phallomycetidae</taxon>
        <taxon>Phallales</taxon>
        <taxon>Clathraceae</taxon>
        <taxon>Clathrus</taxon>
    </lineage>
</organism>
<name>A0AAV5AMG8_9AGAM</name>
<feature type="region of interest" description="Disordered" evidence="1">
    <location>
        <begin position="98"/>
        <end position="167"/>
    </location>
</feature>
<evidence type="ECO:0000256" key="1">
    <source>
        <dbReference type="SAM" id="MobiDB-lite"/>
    </source>
</evidence>
<protein>
    <submittedName>
        <fullName evidence="3">Uncharacterized protein</fullName>
    </submittedName>
</protein>
<keyword evidence="4" id="KW-1185">Reference proteome</keyword>
<keyword evidence="2" id="KW-0732">Signal</keyword>
<feature type="compositionally biased region" description="Acidic residues" evidence="1">
    <location>
        <begin position="98"/>
        <end position="117"/>
    </location>
</feature>
<dbReference type="AlphaFoldDB" id="A0AAV5AMG8"/>
<gene>
    <name evidence="3" type="ORF">Clacol_010072</name>
</gene>
<feature type="region of interest" description="Disordered" evidence="1">
    <location>
        <begin position="34"/>
        <end position="53"/>
    </location>
</feature>
<reference evidence="3" key="1">
    <citation type="submission" date="2021-10" db="EMBL/GenBank/DDBJ databases">
        <title>De novo Genome Assembly of Clathrus columnatus (Basidiomycota, Fungi) Using Illumina and Nanopore Sequence Data.</title>
        <authorList>
            <person name="Ogiso-Tanaka E."/>
            <person name="Itagaki H."/>
            <person name="Hosoya T."/>
            <person name="Hosaka K."/>
        </authorList>
    </citation>
    <scope>NUCLEOTIDE SEQUENCE</scope>
    <source>
        <strain evidence="3">MO-923</strain>
    </source>
</reference>
<feature type="compositionally biased region" description="Gly residues" evidence="1">
    <location>
        <begin position="118"/>
        <end position="148"/>
    </location>
</feature>
<evidence type="ECO:0000313" key="3">
    <source>
        <dbReference type="EMBL" id="GJJ15794.1"/>
    </source>
</evidence>
<dbReference type="EMBL" id="BPWL01000011">
    <property type="protein sequence ID" value="GJJ15794.1"/>
    <property type="molecule type" value="Genomic_DNA"/>
</dbReference>
<proteinExistence type="predicted"/>
<sequence length="177" mass="17868">MRLSVNTLVLALISSSILMTDVFAVPLHKNAASRKSKLPSALRNKGPGPRSLATRQDAQNLNLTQLATQFQFLEEAVAGISAVMVAVSSVVDAIGEEIGLDGDNTGDDGQDGGDGSDGDSGAGASGDSGSGDGAASGGADSGDDGTTGNGNSTVTRRQPPDQNPRFLDCVFSGRIDC</sequence>
<evidence type="ECO:0000313" key="4">
    <source>
        <dbReference type="Proteomes" id="UP001050691"/>
    </source>
</evidence>
<dbReference type="Proteomes" id="UP001050691">
    <property type="component" value="Unassembled WGS sequence"/>
</dbReference>
<feature type="signal peptide" evidence="2">
    <location>
        <begin position="1"/>
        <end position="24"/>
    </location>
</feature>
<feature type="chain" id="PRO_5043641069" evidence="2">
    <location>
        <begin position="25"/>
        <end position="177"/>
    </location>
</feature>
<evidence type="ECO:0000256" key="2">
    <source>
        <dbReference type="SAM" id="SignalP"/>
    </source>
</evidence>